<proteinExistence type="predicted"/>
<dbReference type="SUPFAM" id="SSF51126">
    <property type="entry name" value="Pectin lyase-like"/>
    <property type="match status" value="1"/>
</dbReference>
<protein>
    <submittedName>
        <fullName evidence="2">Filamentous hemagglutinin</fullName>
    </submittedName>
</protein>
<dbReference type="InterPro" id="IPR011050">
    <property type="entry name" value="Pectin_lyase_fold/virulence"/>
</dbReference>
<dbReference type="Gene3D" id="2.160.20.10">
    <property type="entry name" value="Single-stranded right-handed beta-helix, Pectin lyase-like"/>
    <property type="match status" value="2"/>
</dbReference>
<feature type="domain" description="Filamentous haemagglutinin FhaB/tRNA nuclease CdiA-like TPS" evidence="1">
    <location>
        <begin position="32"/>
        <end position="144"/>
    </location>
</feature>
<dbReference type="AlphaFoldDB" id="A0A367QDM6"/>
<dbReference type="InterPro" id="IPR008638">
    <property type="entry name" value="FhaB/CdiA-like_TPS"/>
</dbReference>
<evidence type="ECO:0000313" key="2">
    <source>
        <dbReference type="EMBL" id="RCJ21374.1"/>
    </source>
</evidence>
<reference evidence="2" key="1">
    <citation type="submission" date="2016-04" db="EMBL/GenBank/DDBJ databases">
        <authorList>
            <person name="Tabuchi Yagui T.R."/>
        </authorList>
    </citation>
    <scope>NUCLEOTIDE SEQUENCE [LARGE SCALE GENOMIC DNA]</scope>
    <source>
        <strain evidence="2">NIES-26</strain>
    </source>
</reference>
<dbReference type="NCBIfam" id="TIGR01901">
    <property type="entry name" value="adhes_NPXG"/>
    <property type="match status" value="1"/>
</dbReference>
<comment type="caution">
    <text evidence="2">The sequence shown here is derived from an EMBL/GenBank/DDBJ whole genome shotgun (WGS) entry which is preliminary data.</text>
</comment>
<organism evidence="2 3">
    <name type="scientific">Nostoc minutum NIES-26</name>
    <dbReference type="NCBI Taxonomy" id="1844469"/>
    <lineage>
        <taxon>Bacteria</taxon>
        <taxon>Bacillati</taxon>
        <taxon>Cyanobacteriota</taxon>
        <taxon>Cyanophyceae</taxon>
        <taxon>Nostocales</taxon>
        <taxon>Nostocaceae</taxon>
        <taxon>Nostoc</taxon>
    </lineage>
</organism>
<accession>A0A367QDM6</accession>
<dbReference type="SMART" id="SM00912">
    <property type="entry name" value="Haemagg_act"/>
    <property type="match status" value="1"/>
</dbReference>
<keyword evidence="3" id="KW-1185">Reference proteome</keyword>
<evidence type="ECO:0000313" key="3">
    <source>
        <dbReference type="Proteomes" id="UP000252107"/>
    </source>
</evidence>
<name>A0A367QDM6_9NOSO</name>
<dbReference type="Proteomes" id="UP000252107">
    <property type="component" value="Unassembled WGS sequence"/>
</dbReference>
<evidence type="ECO:0000259" key="1">
    <source>
        <dbReference type="SMART" id="SM00912"/>
    </source>
</evidence>
<dbReference type="Pfam" id="PF05860">
    <property type="entry name" value="TPS"/>
    <property type="match status" value="1"/>
</dbReference>
<dbReference type="InterPro" id="IPR012334">
    <property type="entry name" value="Pectin_lyas_fold"/>
</dbReference>
<gene>
    <name evidence="2" type="ORF">A6770_30635</name>
</gene>
<sequence length="789" mass="81932">MSTLGVWFKSLGFAVGGAIAFSINSAIAQIAPDGTLLNNSQVTIQGNFTIIEGGTQSGSNLFHSFKEFSLLTGSTAEFNNAPDIQNIISRVTGKSISHIDGVLKTHGTANLFLINPNGIIFGSNASLDIGGSFVASTASSLNFADGTKFSATDPQVTPLLTVSVPVGLQFGATAAPIRNQSQARVSGVSNPVGLRVKPNKTLALVGGDITLEGGNLTAASGRIELGSVATNSLVSLKPINQGWFLGYENVQNFQNIQLIQRTFNGISISSQVDASNRDGSGGNIQVQGNTVELKGYPVRLRTQTTGAKDGGDLTINARKLIVRDGAAVSTVTRGEGNGGKLTINAYESVEVIGNFTISNIDIIPSGLLSSTTVAGKAGEININTSRLRIQDGGQIATDSTASASVDNSQIIAGKGAGGNLTVNASESVELIGTSKNTNVTSGLIALTNTSGDAGKVTVNTGKLIIRDGAEITVSSQSSKFFFYPQGTANIGKAGDINVTARSIQLENKGKLTSNSESGQGGNITLQVRDLLSMRRNSQISTNSGKSGTGGNGGNIKIDAPNGLIFAVPLNNSDITANAFFGSGGQITINANSLFGFVQRDRADLVKLLNTEKPEELNPSRVPTNDITAFSQENPSLSGSVEINSPDVDPSKSLVELPADVVDASRQIVAGCNAGKTARASFTTTGRGGIESSPTDPLMSDAVLADWISPEAQDKNRADGLQNRVMMQQQKPAQVISQKVKSMTASTQIVEAQGWVVDSNDDVVLVAQAPTVIPHRPALNPASCALRSRE</sequence>
<dbReference type="EMBL" id="LXQD01000331">
    <property type="protein sequence ID" value="RCJ21374.1"/>
    <property type="molecule type" value="Genomic_DNA"/>
</dbReference>